<sequence>MIIDGEGLCYNLDDTLSGNTFDAHRVLLWASTI</sequence>
<reference evidence="3" key="1">
    <citation type="submission" date="2020-05" db="EMBL/GenBank/DDBJ databases">
        <authorList>
            <person name="Chiriac C."/>
            <person name="Salcher M."/>
            <person name="Ghai R."/>
            <person name="Kavagutti S V."/>
        </authorList>
    </citation>
    <scope>NUCLEOTIDE SEQUENCE</scope>
</reference>
<protein>
    <submittedName>
        <fullName evidence="3">Unannotated protein</fullName>
    </submittedName>
</protein>
<organism evidence="3">
    <name type="scientific">freshwater metagenome</name>
    <dbReference type="NCBI Taxonomy" id="449393"/>
    <lineage>
        <taxon>unclassified sequences</taxon>
        <taxon>metagenomes</taxon>
        <taxon>ecological metagenomes</taxon>
    </lineage>
</organism>
<name>A0A6J7BSK8_9ZZZZ</name>
<dbReference type="EMBL" id="CAEZUA010000006">
    <property type="protein sequence ID" value="CAB4581415.1"/>
    <property type="molecule type" value="Genomic_DNA"/>
</dbReference>
<proteinExistence type="predicted"/>
<evidence type="ECO:0000313" key="3">
    <source>
        <dbReference type="EMBL" id="CAB4848756.1"/>
    </source>
</evidence>
<gene>
    <name evidence="1" type="ORF">UFOPK1773_00185</name>
    <name evidence="2" type="ORF">UFOPK2931_00754</name>
    <name evidence="3" type="ORF">UFOPK3287_00386</name>
    <name evidence="4" type="ORF">UFOPK3558_00685</name>
    <name evidence="5" type="ORF">UFOPK3916_00689</name>
    <name evidence="6" type="ORF">UFOPK4074_00729</name>
    <name evidence="7" type="ORF">UFOPK4372_00698</name>
</gene>
<evidence type="ECO:0000313" key="1">
    <source>
        <dbReference type="EMBL" id="CAB4581415.1"/>
    </source>
</evidence>
<dbReference type="EMBL" id="CAFBJH010000014">
    <property type="protein sequence ID" value="CAB4848756.1"/>
    <property type="molecule type" value="Genomic_DNA"/>
</dbReference>
<evidence type="ECO:0000313" key="2">
    <source>
        <dbReference type="EMBL" id="CAB4780503.1"/>
    </source>
</evidence>
<evidence type="ECO:0000313" key="7">
    <source>
        <dbReference type="EMBL" id="CAB5073137.1"/>
    </source>
</evidence>
<evidence type="ECO:0000313" key="4">
    <source>
        <dbReference type="EMBL" id="CAB4901062.1"/>
    </source>
</evidence>
<dbReference type="EMBL" id="CAFBMI010000050">
    <property type="protein sequence ID" value="CAB4901062.1"/>
    <property type="molecule type" value="Genomic_DNA"/>
</dbReference>
<accession>A0A6J7BSK8</accession>
<dbReference type="EMBL" id="CAEZZZ010000042">
    <property type="protein sequence ID" value="CAB4780503.1"/>
    <property type="molecule type" value="Genomic_DNA"/>
</dbReference>
<dbReference type="EMBL" id="CAFBOE010000051">
    <property type="protein sequence ID" value="CAB4975109.1"/>
    <property type="molecule type" value="Genomic_DNA"/>
</dbReference>
<evidence type="ECO:0000313" key="5">
    <source>
        <dbReference type="EMBL" id="CAB4975109.1"/>
    </source>
</evidence>
<dbReference type="EMBL" id="CAFBQZ010000046">
    <property type="protein sequence ID" value="CAB5073137.1"/>
    <property type="molecule type" value="Genomic_DNA"/>
</dbReference>
<evidence type="ECO:0000313" key="6">
    <source>
        <dbReference type="EMBL" id="CAB5012722.1"/>
    </source>
</evidence>
<dbReference type="EMBL" id="CAFBPG010000058">
    <property type="protein sequence ID" value="CAB5012722.1"/>
    <property type="molecule type" value="Genomic_DNA"/>
</dbReference>
<dbReference type="AlphaFoldDB" id="A0A6J7BSK8"/>